<evidence type="ECO:0000256" key="12">
    <source>
        <dbReference type="SAM" id="MobiDB-lite"/>
    </source>
</evidence>
<evidence type="ECO:0000313" key="13">
    <source>
        <dbReference type="EMBL" id="KAF2136556.1"/>
    </source>
</evidence>
<evidence type="ECO:0000256" key="4">
    <source>
        <dbReference type="ARBA" id="ARBA00017788"/>
    </source>
</evidence>
<dbReference type="GO" id="GO:0005737">
    <property type="term" value="C:cytoplasm"/>
    <property type="evidence" value="ECO:0007669"/>
    <property type="project" value="UniProtKB-SubCell"/>
</dbReference>
<protein>
    <recommendedName>
        <fullName evidence="4 11">tRNA (uracil-O(2)-)-methyltransferase</fullName>
        <ecNumber evidence="3 11">2.1.1.211</ecNumber>
    </recommendedName>
</protein>
<evidence type="ECO:0000256" key="9">
    <source>
        <dbReference type="ARBA" id="ARBA00022694"/>
    </source>
</evidence>
<reference evidence="13" key="1">
    <citation type="journal article" date="2020" name="Stud. Mycol.">
        <title>101 Dothideomycetes genomes: a test case for predicting lifestyles and emergence of pathogens.</title>
        <authorList>
            <person name="Haridas S."/>
            <person name="Albert R."/>
            <person name="Binder M."/>
            <person name="Bloem J."/>
            <person name="Labutti K."/>
            <person name="Salamov A."/>
            <person name="Andreopoulos B."/>
            <person name="Baker S."/>
            <person name="Barry K."/>
            <person name="Bills G."/>
            <person name="Bluhm B."/>
            <person name="Cannon C."/>
            <person name="Castanera R."/>
            <person name="Culley D."/>
            <person name="Daum C."/>
            <person name="Ezra D."/>
            <person name="Gonzalez J."/>
            <person name="Henrissat B."/>
            <person name="Kuo A."/>
            <person name="Liang C."/>
            <person name="Lipzen A."/>
            <person name="Lutzoni F."/>
            <person name="Magnuson J."/>
            <person name="Mondo S."/>
            <person name="Nolan M."/>
            <person name="Ohm R."/>
            <person name="Pangilinan J."/>
            <person name="Park H.-J."/>
            <person name="Ramirez L."/>
            <person name="Alfaro M."/>
            <person name="Sun H."/>
            <person name="Tritt A."/>
            <person name="Yoshinaga Y."/>
            <person name="Zwiers L.-H."/>
            <person name="Turgeon B."/>
            <person name="Goodwin S."/>
            <person name="Spatafora J."/>
            <person name="Crous P."/>
            <person name="Grigoriev I."/>
        </authorList>
    </citation>
    <scope>NUCLEOTIDE SEQUENCE</scope>
    <source>
        <strain evidence="13">CBS 121167</strain>
    </source>
</reference>
<dbReference type="PANTHER" id="PTHR21210">
    <property type="entry name" value="TRNA (URACIL-O(2)-)-METHYLTRANSFERASE-RELATED"/>
    <property type="match status" value="1"/>
</dbReference>
<organism evidence="13 14">
    <name type="scientific">Aplosporella prunicola CBS 121167</name>
    <dbReference type="NCBI Taxonomy" id="1176127"/>
    <lineage>
        <taxon>Eukaryota</taxon>
        <taxon>Fungi</taxon>
        <taxon>Dikarya</taxon>
        <taxon>Ascomycota</taxon>
        <taxon>Pezizomycotina</taxon>
        <taxon>Dothideomycetes</taxon>
        <taxon>Dothideomycetes incertae sedis</taxon>
        <taxon>Botryosphaeriales</taxon>
        <taxon>Aplosporellaceae</taxon>
        <taxon>Aplosporella</taxon>
    </lineage>
</organism>
<feature type="region of interest" description="Disordered" evidence="12">
    <location>
        <begin position="498"/>
        <end position="520"/>
    </location>
</feature>
<keyword evidence="5 11" id="KW-0963">Cytoplasm</keyword>
<dbReference type="InterPro" id="IPR011671">
    <property type="entry name" value="tRNA_uracil_MeTrfase"/>
</dbReference>
<feature type="compositionally biased region" description="Basic and acidic residues" evidence="12">
    <location>
        <begin position="498"/>
        <end position="514"/>
    </location>
</feature>
<keyword evidence="9 11" id="KW-0819">tRNA processing</keyword>
<dbReference type="Proteomes" id="UP000799438">
    <property type="component" value="Unassembled WGS sequence"/>
</dbReference>
<keyword evidence="7 11" id="KW-0808">Transferase</keyword>
<dbReference type="EC" id="2.1.1.211" evidence="3 11"/>
<evidence type="ECO:0000256" key="11">
    <source>
        <dbReference type="RuleBase" id="RU368004"/>
    </source>
</evidence>
<evidence type="ECO:0000256" key="7">
    <source>
        <dbReference type="ARBA" id="ARBA00022679"/>
    </source>
</evidence>
<comment type="similarity">
    <text evidence="2 11">Belongs to the TRM44 family.</text>
</comment>
<evidence type="ECO:0000313" key="14">
    <source>
        <dbReference type="Proteomes" id="UP000799438"/>
    </source>
</evidence>
<dbReference type="EMBL" id="ML995517">
    <property type="protein sequence ID" value="KAF2136556.1"/>
    <property type="molecule type" value="Genomic_DNA"/>
</dbReference>
<sequence>MEPSQEQEQNGGGGGQSPAQANSTTTPPAPTPIFEPQDLSTSPPTFTLPSETWTSLLSSAVAFEPHYFVRVMANLIQHPEIASTYLFRAEILYDSFHDPEGTFLRHVKREFLPRAREIEGWERTQVIVRRMVPRNPARDRELVQTCAVFRRVGKKEGEEENLVLYWPHVDAPEEVPFYHPTVQALAFLHVWRPHQQDHHNQNQAPGTLSIHYHLFPTQALTTRLQRTALALLTLINKHSEGQKRGYTKRVHHDQLVPQARFQDTYTRLKAVYAKALIQGWVEQTPPGKHVFEDLGIAAFLIELWRGMYELGGAGEGEGEGGEGKEEAKKKPPFPGFVDIGCGNGVLVHVLLSEGFRGWGFDARRRKTWDTFPAASQTCLKEMVLVPEVLTQSLSSSSTSTFTSTTTPATTTPTTTLSSLLNANAPENTDATKDAYAESELFHNGIFPPGTFVISNHADELTPWTPLLASLSGSPFLAIPCCSHNLAGAKFRAPAQKAAEGKGGAKGEGEGEGKGAKSGSLKQLKQPSAYASLCDWVARLAADVGYLPEKEMLRIPSTRNAGIVGRVGGGGRAGGERGELNEDERKERVRALLVREMAGLVAAGESGPLDNVAREWVQRAGKLVRGQGGGH</sequence>
<evidence type="ECO:0000256" key="8">
    <source>
        <dbReference type="ARBA" id="ARBA00022691"/>
    </source>
</evidence>
<evidence type="ECO:0000256" key="6">
    <source>
        <dbReference type="ARBA" id="ARBA00022603"/>
    </source>
</evidence>
<dbReference type="AlphaFoldDB" id="A0A6A6AY72"/>
<evidence type="ECO:0000256" key="3">
    <source>
        <dbReference type="ARBA" id="ARBA00012795"/>
    </source>
</evidence>
<proteinExistence type="inferred from homology"/>
<feature type="compositionally biased region" description="Low complexity" evidence="12">
    <location>
        <begin position="17"/>
        <end position="26"/>
    </location>
</feature>
<dbReference type="RefSeq" id="XP_033392274.1">
    <property type="nucleotide sequence ID" value="XM_033541343.1"/>
</dbReference>
<dbReference type="GO" id="GO:0141101">
    <property type="term" value="F:tRNA(Ser) (uridine(44)-2'-O-)-methyltransferase activity"/>
    <property type="evidence" value="ECO:0007669"/>
    <property type="project" value="UniProtKB-EC"/>
</dbReference>
<gene>
    <name evidence="13" type="ORF">K452DRAFT_292281</name>
</gene>
<dbReference type="GeneID" id="54298839"/>
<evidence type="ECO:0000256" key="2">
    <source>
        <dbReference type="ARBA" id="ARBA00009056"/>
    </source>
</evidence>
<dbReference type="OrthoDB" id="10047021at2759"/>
<accession>A0A6A6AY72</accession>
<name>A0A6A6AY72_9PEZI</name>
<comment type="function">
    <text evidence="11">Adenosyl-L-methionine (AdoMet)-dependent tRNA (uracil-O(2)-)-methyltransferase.</text>
</comment>
<keyword evidence="14" id="KW-1185">Reference proteome</keyword>
<keyword evidence="6 11" id="KW-0489">Methyltransferase</keyword>
<dbReference type="Pfam" id="PF07757">
    <property type="entry name" value="AdoMet_MTase"/>
    <property type="match status" value="2"/>
</dbReference>
<evidence type="ECO:0000256" key="1">
    <source>
        <dbReference type="ARBA" id="ARBA00004496"/>
    </source>
</evidence>
<dbReference type="GO" id="GO:0030488">
    <property type="term" value="P:tRNA methylation"/>
    <property type="evidence" value="ECO:0007669"/>
    <property type="project" value="UniProtKB-UniRule"/>
</dbReference>
<dbReference type="PANTHER" id="PTHR21210:SF0">
    <property type="entry name" value="TRNA (URACIL-O(2)-)-METHYLTRANSFERASE-RELATED"/>
    <property type="match status" value="1"/>
</dbReference>
<comment type="catalytic activity">
    <reaction evidence="10 11">
        <text>uridine(44) in tRNA(Ser) + S-adenosyl-L-methionine = 2'-O-methyluridine(44) in tRNA(Ser) + S-adenosyl-L-homocysteine + H(+)</text>
        <dbReference type="Rhea" id="RHEA:43100"/>
        <dbReference type="Rhea" id="RHEA-COMP:10339"/>
        <dbReference type="Rhea" id="RHEA-COMP:10340"/>
        <dbReference type="ChEBI" id="CHEBI:15378"/>
        <dbReference type="ChEBI" id="CHEBI:57856"/>
        <dbReference type="ChEBI" id="CHEBI:59789"/>
        <dbReference type="ChEBI" id="CHEBI:65315"/>
        <dbReference type="ChEBI" id="CHEBI:74478"/>
        <dbReference type="EC" id="2.1.1.211"/>
    </reaction>
</comment>
<evidence type="ECO:0000256" key="5">
    <source>
        <dbReference type="ARBA" id="ARBA00022490"/>
    </source>
</evidence>
<evidence type="ECO:0000256" key="10">
    <source>
        <dbReference type="ARBA" id="ARBA00047957"/>
    </source>
</evidence>
<feature type="region of interest" description="Disordered" evidence="12">
    <location>
        <begin position="1"/>
        <end position="44"/>
    </location>
</feature>
<comment type="subcellular location">
    <subcellularLocation>
        <location evidence="1 11">Cytoplasm</location>
    </subcellularLocation>
</comment>
<keyword evidence="8 11" id="KW-0949">S-adenosyl-L-methionine</keyword>